<dbReference type="InterPro" id="IPR036388">
    <property type="entry name" value="WH-like_DNA-bd_sf"/>
</dbReference>
<accession>A0ABW0H542</accession>
<evidence type="ECO:0000256" key="2">
    <source>
        <dbReference type="ARBA" id="ARBA00023015"/>
    </source>
</evidence>
<dbReference type="Gene3D" id="3.40.190.10">
    <property type="entry name" value="Periplasmic binding protein-like II"/>
    <property type="match status" value="2"/>
</dbReference>
<keyword evidence="2" id="KW-0805">Transcription regulation</keyword>
<dbReference type="SUPFAM" id="SSF46785">
    <property type="entry name" value="Winged helix' DNA-binding domain"/>
    <property type="match status" value="1"/>
</dbReference>
<dbReference type="EMBL" id="JBHSLV010000007">
    <property type="protein sequence ID" value="MFC5391752.1"/>
    <property type="molecule type" value="Genomic_DNA"/>
</dbReference>
<evidence type="ECO:0000256" key="4">
    <source>
        <dbReference type="ARBA" id="ARBA00023163"/>
    </source>
</evidence>
<evidence type="ECO:0000256" key="1">
    <source>
        <dbReference type="ARBA" id="ARBA00009437"/>
    </source>
</evidence>
<dbReference type="PANTHER" id="PTHR30537:SF74">
    <property type="entry name" value="HTH-TYPE TRANSCRIPTIONAL REGULATOR TRPI"/>
    <property type="match status" value="1"/>
</dbReference>
<protein>
    <submittedName>
        <fullName evidence="6">LysR family transcriptional regulator</fullName>
    </submittedName>
</protein>
<dbReference type="SUPFAM" id="SSF53850">
    <property type="entry name" value="Periplasmic binding protein-like II"/>
    <property type="match status" value="1"/>
</dbReference>
<proteinExistence type="inferred from homology"/>
<dbReference type="RefSeq" id="WP_377006536.1">
    <property type="nucleotide sequence ID" value="NZ_JBHSLV010000007.1"/>
</dbReference>
<comment type="caution">
    <text evidence="6">The sequence shown here is derived from an EMBL/GenBank/DDBJ whole genome shotgun (WGS) entry which is preliminary data.</text>
</comment>
<reference evidence="7" key="1">
    <citation type="journal article" date="2019" name="Int. J. Syst. Evol. Microbiol.">
        <title>The Global Catalogue of Microorganisms (GCM) 10K type strain sequencing project: providing services to taxonomists for standard genome sequencing and annotation.</title>
        <authorList>
            <consortium name="The Broad Institute Genomics Platform"/>
            <consortium name="The Broad Institute Genome Sequencing Center for Infectious Disease"/>
            <person name="Wu L."/>
            <person name="Ma J."/>
        </authorList>
    </citation>
    <scope>NUCLEOTIDE SEQUENCE [LARGE SCALE GENOMIC DNA]</scope>
    <source>
        <strain evidence="7">CGMCC 1.16326</strain>
    </source>
</reference>
<dbReference type="Pfam" id="PF00126">
    <property type="entry name" value="HTH_1"/>
    <property type="match status" value="1"/>
</dbReference>
<feature type="domain" description="HTH lysR-type" evidence="5">
    <location>
        <begin position="4"/>
        <end position="61"/>
    </location>
</feature>
<dbReference type="InterPro" id="IPR036390">
    <property type="entry name" value="WH_DNA-bd_sf"/>
</dbReference>
<dbReference type="Pfam" id="PF03466">
    <property type="entry name" value="LysR_substrate"/>
    <property type="match status" value="1"/>
</dbReference>
<name>A0ABW0H542_9HYPH</name>
<dbReference type="InterPro" id="IPR058163">
    <property type="entry name" value="LysR-type_TF_proteobact-type"/>
</dbReference>
<gene>
    <name evidence="6" type="ORF">ACFPPC_03745</name>
</gene>
<organism evidence="6 7">
    <name type="scientific">Bosea vestrisii</name>
    <dbReference type="NCBI Taxonomy" id="151416"/>
    <lineage>
        <taxon>Bacteria</taxon>
        <taxon>Pseudomonadati</taxon>
        <taxon>Pseudomonadota</taxon>
        <taxon>Alphaproteobacteria</taxon>
        <taxon>Hyphomicrobiales</taxon>
        <taxon>Boseaceae</taxon>
        <taxon>Bosea</taxon>
    </lineage>
</organism>
<evidence type="ECO:0000259" key="5">
    <source>
        <dbReference type="PROSITE" id="PS50931"/>
    </source>
</evidence>
<dbReference type="Gene3D" id="1.10.10.10">
    <property type="entry name" value="Winged helix-like DNA-binding domain superfamily/Winged helix DNA-binding domain"/>
    <property type="match status" value="1"/>
</dbReference>
<comment type="similarity">
    <text evidence="1">Belongs to the LysR transcriptional regulatory family.</text>
</comment>
<evidence type="ECO:0000256" key="3">
    <source>
        <dbReference type="ARBA" id="ARBA00023125"/>
    </source>
</evidence>
<dbReference type="PROSITE" id="PS50931">
    <property type="entry name" value="HTH_LYSR"/>
    <property type="match status" value="1"/>
</dbReference>
<keyword evidence="4" id="KW-0804">Transcription</keyword>
<dbReference type="PANTHER" id="PTHR30537">
    <property type="entry name" value="HTH-TYPE TRANSCRIPTIONAL REGULATOR"/>
    <property type="match status" value="1"/>
</dbReference>
<keyword evidence="7" id="KW-1185">Reference proteome</keyword>
<dbReference type="InterPro" id="IPR000847">
    <property type="entry name" value="LysR_HTH_N"/>
</dbReference>
<keyword evidence="3" id="KW-0238">DNA-binding</keyword>
<dbReference type="Proteomes" id="UP001596104">
    <property type="component" value="Unassembled WGS sequence"/>
</dbReference>
<dbReference type="InterPro" id="IPR005119">
    <property type="entry name" value="LysR_subst-bd"/>
</dbReference>
<sequence>MALPPLKALQAFEAVARLGSVSDAAAELFVTPGAISQQIKKLESCLGIRLVERNGRGVELTSWGAAYQLDISGPFAALRQAHATLHRKRVGSGLVVSCLATVASRWLGPQLFDWQALNPASKIRLIGAESEPRLFEDGVDFRLSYGSKSQSFDHYAPLFTDWVVPACAPGLIAGRAVTAPEDIFACPLIGIEWEGSHKPAPSWEEWARSVGVSVGNVSTELAFSLSSTALDAAVNGRGFVLAQIAMIREDLASGRLVVPIDRRLQLGESYFLAWDRAALEKPFGAQFRDWVLAMSRAQQRISAAA</sequence>
<evidence type="ECO:0000313" key="6">
    <source>
        <dbReference type="EMBL" id="MFC5391752.1"/>
    </source>
</evidence>
<evidence type="ECO:0000313" key="7">
    <source>
        <dbReference type="Proteomes" id="UP001596104"/>
    </source>
</evidence>